<dbReference type="AlphaFoldDB" id="A0AA40CWA4"/>
<organism evidence="2 3">
    <name type="scientific">Cercophora newfieldiana</name>
    <dbReference type="NCBI Taxonomy" id="92897"/>
    <lineage>
        <taxon>Eukaryota</taxon>
        <taxon>Fungi</taxon>
        <taxon>Dikarya</taxon>
        <taxon>Ascomycota</taxon>
        <taxon>Pezizomycotina</taxon>
        <taxon>Sordariomycetes</taxon>
        <taxon>Sordariomycetidae</taxon>
        <taxon>Sordariales</taxon>
        <taxon>Lasiosphaeriaceae</taxon>
        <taxon>Cercophora</taxon>
    </lineage>
</organism>
<evidence type="ECO:0000313" key="2">
    <source>
        <dbReference type="EMBL" id="KAK0653017.1"/>
    </source>
</evidence>
<evidence type="ECO:0000256" key="1">
    <source>
        <dbReference type="SAM" id="MobiDB-lite"/>
    </source>
</evidence>
<keyword evidence="3" id="KW-1185">Reference proteome</keyword>
<feature type="region of interest" description="Disordered" evidence="1">
    <location>
        <begin position="1"/>
        <end position="77"/>
    </location>
</feature>
<reference evidence="2" key="1">
    <citation type="submission" date="2023-06" db="EMBL/GenBank/DDBJ databases">
        <title>Genome-scale phylogeny and comparative genomics of the fungal order Sordariales.</title>
        <authorList>
            <consortium name="Lawrence Berkeley National Laboratory"/>
            <person name="Hensen N."/>
            <person name="Bonometti L."/>
            <person name="Westerberg I."/>
            <person name="Brannstrom I.O."/>
            <person name="Guillou S."/>
            <person name="Cros-Aarteil S."/>
            <person name="Calhoun S."/>
            <person name="Haridas S."/>
            <person name="Kuo A."/>
            <person name="Mondo S."/>
            <person name="Pangilinan J."/>
            <person name="Riley R."/>
            <person name="Labutti K."/>
            <person name="Andreopoulos B."/>
            <person name="Lipzen A."/>
            <person name="Chen C."/>
            <person name="Yanf M."/>
            <person name="Daum C."/>
            <person name="Ng V."/>
            <person name="Clum A."/>
            <person name="Steindorff A."/>
            <person name="Ohm R."/>
            <person name="Martin F."/>
            <person name="Silar P."/>
            <person name="Natvig D."/>
            <person name="Lalanne C."/>
            <person name="Gautier V."/>
            <person name="Ament-Velasquez S.L."/>
            <person name="Kruys A."/>
            <person name="Hutchinson M.I."/>
            <person name="Powell A.J."/>
            <person name="Barry K."/>
            <person name="Miller A.N."/>
            <person name="Grigoriev I.V."/>
            <person name="Debuchy R."/>
            <person name="Gladieux P."/>
            <person name="Thoren M.H."/>
            <person name="Johannesson H."/>
        </authorList>
    </citation>
    <scope>NUCLEOTIDE SEQUENCE</scope>
    <source>
        <strain evidence="2">SMH2532-1</strain>
    </source>
</reference>
<accession>A0AA40CWA4</accession>
<protein>
    <submittedName>
        <fullName evidence="2">Uncharacterized protein</fullName>
    </submittedName>
</protein>
<dbReference type="EMBL" id="JAULSV010000002">
    <property type="protein sequence ID" value="KAK0653017.1"/>
    <property type="molecule type" value="Genomic_DNA"/>
</dbReference>
<name>A0AA40CWA4_9PEZI</name>
<sequence length="154" mass="16382">MLNTSAPSEPSPRDHAPTPRVTPACNKASARQTSIPNRRRSLASCQPPRRTDAGCRQNRPGGRLDRPAAATEPQTGAVRLSAQSYTVLRRCHCGSQLRVPGNRNRAPTADAGLYGRGQVIRASIAIQISAFLTKMPDCPGRCAAGNIPSTVRAS</sequence>
<evidence type="ECO:0000313" key="3">
    <source>
        <dbReference type="Proteomes" id="UP001174936"/>
    </source>
</evidence>
<proteinExistence type="predicted"/>
<gene>
    <name evidence="2" type="ORF">B0T16DRAFT_109990</name>
</gene>
<comment type="caution">
    <text evidence="2">The sequence shown here is derived from an EMBL/GenBank/DDBJ whole genome shotgun (WGS) entry which is preliminary data.</text>
</comment>
<dbReference type="Proteomes" id="UP001174936">
    <property type="component" value="Unassembled WGS sequence"/>
</dbReference>